<dbReference type="InterPro" id="IPR004398">
    <property type="entry name" value="RNA_MeTrfase_RsmD"/>
</dbReference>
<keyword evidence="4" id="KW-1185">Reference proteome</keyword>
<dbReference type="KEGG" id="scla:SCLARK_00517"/>
<keyword evidence="1 3" id="KW-0489">Methyltransferase</keyword>
<dbReference type="EMBL" id="CP024870">
    <property type="protein sequence ID" value="ATX70647.1"/>
    <property type="molecule type" value="Genomic_DNA"/>
</dbReference>
<evidence type="ECO:0000256" key="2">
    <source>
        <dbReference type="ARBA" id="ARBA00022679"/>
    </source>
</evidence>
<dbReference type="PIRSF" id="PIRSF004553">
    <property type="entry name" value="CHP00095"/>
    <property type="match status" value="1"/>
</dbReference>
<dbReference type="GO" id="GO:0008168">
    <property type="term" value="F:methyltransferase activity"/>
    <property type="evidence" value="ECO:0007669"/>
    <property type="project" value="UniProtKB-KW"/>
</dbReference>
<gene>
    <name evidence="3" type="ORF">SCLAR_v1c03170</name>
</gene>
<dbReference type="NCBIfam" id="TIGR00095">
    <property type="entry name" value="16S rRNA (guanine(966)-N(2))-methyltransferase RsmD"/>
    <property type="match status" value="1"/>
</dbReference>
<dbReference type="InterPro" id="IPR002052">
    <property type="entry name" value="DNA_methylase_N6_adenine_CS"/>
</dbReference>
<dbReference type="PROSITE" id="PS00092">
    <property type="entry name" value="N6_MTASE"/>
    <property type="match status" value="1"/>
</dbReference>
<dbReference type="Pfam" id="PF03602">
    <property type="entry name" value="Cons_hypoth95"/>
    <property type="match status" value="1"/>
</dbReference>
<dbReference type="RefSeq" id="WP_100254208.1">
    <property type="nucleotide sequence ID" value="NZ_CP015819.1"/>
</dbReference>
<name>A0A1Y0L0I0_9MOLU</name>
<sequence length="187" mass="21964">MQVISGKYRGKKLQALVGSNTRPTTQRVKEDIFNILNNYFLYEGKISLDLFGGSGALSLEGLSRGIKLAYVNDHHKLAIKVIEQNFNNVDSSTYHIYNWDYFQLLKYLTVQNITVDLIYLDPPFAQLQYYYDFFNYLQTNKLLNDYGIVITESEKPLELEKISELVLLKHKAYKTKHLYLFRREDKE</sequence>
<reference evidence="3 4" key="1">
    <citation type="submission" date="2017-11" db="EMBL/GenBank/DDBJ databases">
        <title>Complete genome sequence of Spiroplasma clarkii CN-5 (DSM 19994).</title>
        <authorList>
            <person name="Tsai Y.-M."/>
            <person name="Chang A."/>
            <person name="Lo W.-S."/>
            <person name="Kuo C.-H."/>
        </authorList>
    </citation>
    <scope>NUCLEOTIDE SEQUENCE [LARGE SCALE GENOMIC DNA]</scope>
    <source>
        <strain evidence="3 4">CN-5</strain>
    </source>
</reference>
<evidence type="ECO:0000256" key="1">
    <source>
        <dbReference type="ARBA" id="ARBA00022603"/>
    </source>
</evidence>
<dbReference type="GO" id="GO:0003676">
    <property type="term" value="F:nucleic acid binding"/>
    <property type="evidence" value="ECO:0007669"/>
    <property type="project" value="InterPro"/>
</dbReference>
<proteinExistence type="predicted"/>
<dbReference type="Gene3D" id="3.40.50.150">
    <property type="entry name" value="Vaccinia Virus protein VP39"/>
    <property type="match status" value="1"/>
</dbReference>
<evidence type="ECO:0000313" key="4">
    <source>
        <dbReference type="Proteomes" id="UP000231179"/>
    </source>
</evidence>
<dbReference type="PANTHER" id="PTHR43542">
    <property type="entry name" value="METHYLTRANSFERASE"/>
    <property type="match status" value="1"/>
</dbReference>
<keyword evidence="2" id="KW-0808">Transferase</keyword>
<dbReference type="SUPFAM" id="SSF53335">
    <property type="entry name" value="S-adenosyl-L-methionine-dependent methyltransferases"/>
    <property type="match status" value="1"/>
</dbReference>
<dbReference type="Proteomes" id="UP000231179">
    <property type="component" value="Chromosome"/>
</dbReference>
<accession>A0A1Y0L0I0</accession>
<dbReference type="PANTHER" id="PTHR43542:SF1">
    <property type="entry name" value="METHYLTRANSFERASE"/>
    <property type="match status" value="1"/>
</dbReference>
<dbReference type="OrthoDB" id="9803017at2"/>
<organism evidence="3 4">
    <name type="scientific">Spiroplasma clarkii</name>
    <dbReference type="NCBI Taxonomy" id="2139"/>
    <lineage>
        <taxon>Bacteria</taxon>
        <taxon>Bacillati</taxon>
        <taxon>Mycoplasmatota</taxon>
        <taxon>Mollicutes</taxon>
        <taxon>Entomoplasmatales</taxon>
        <taxon>Spiroplasmataceae</taxon>
        <taxon>Spiroplasma</taxon>
    </lineage>
</organism>
<dbReference type="CDD" id="cd02440">
    <property type="entry name" value="AdoMet_MTases"/>
    <property type="match status" value="1"/>
</dbReference>
<dbReference type="GO" id="GO:0031167">
    <property type="term" value="P:rRNA methylation"/>
    <property type="evidence" value="ECO:0007669"/>
    <property type="project" value="InterPro"/>
</dbReference>
<dbReference type="InterPro" id="IPR029063">
    <property type="entry name" value="SAM-dependent_MTases_sf"/>
</dbReference>
<evidence type="ECO:0000313" key="3">
    <source>
        <dbReference type="EMBL" id="ATX70647.1"/>
    </source>
</evidence>
<dbReference type="AlphaFoldDB" id="A0A1Y0L0I0"/>
<protein>
    <submittedName>
        <fullName evidence="3">N6-adenine-specific methylase</fullName>
    </submittedName>
</protein>